<reference evidence="2" key="1">
    <citation type="submission" date="2019-03" db="EMBL/GenBank/DDBJ databases">
        <title>WGS assembly of Setaria viridis.</title>
        <authorList>
            <person name="Huang P."/>
            <person name="Jenkins J."/>
            <person name="Grimwood J."/>
            <person name="Barry K."/>
            <person name="Healey A."/>
            <person name="Mamidi S."/>
            <person name="Sreedasyam A."/>
            <person name="Shu S."/>
            <person name="Feldman M."/>
            <person name="Wu J."/>
            <person name="Yu Y."/>
            <person name="Chen C."/>
            <person name="Johnson J."/>
            <person name="Rokhsar D."/>
            <person name="Baxter I."/>
            <person name="Schmutz J."/>
            <person name="Brutnell T."/>
            <person name="Kellogg E."/>
        </authorList>
    </citation>
    <scope>NUCLEOTIDE SEQUENCE [LARGE SCALE GENOMIC DNA]</scope>
</reference>
<keyword evidence="1" id="KW-0812">Transmembrane</keyword>
<proteinExistence type="predicted"/>
<dbReference type="Pfam" id="PF03140">
    <property type="entry name" value="DUF247"/>
    <property type="match status" value="1"/>
</dbReference>
<name>A0A4U6U517_SETVI</name>
<keyword evidence="3" id="KW-1185">Reference proteome</keyword>
<dbReference type="Gramene" id="TKW09244">
    <property type="protein sequence ID" value="TKW09244"/>
    <property type="gene ID" value="SEVIR_6G081200v2"/>
</dbReference>
<dbReference type="InterPro" id="IPR004158">
    <property type="entry name" value="DUF247_pln"/>
</dbReference>
<keyword evidence="1" id="KW-1133">Transmembrane helix</keyword>
<sequence length="442" mass="49512">MNRATESHVVSMTQTRIQRFPQSLRGIGGGEGNRRYVVPSVVAIGPFHHGRAHLHEMEEVKLMAAHRFCADSGVQVVRDKIFSIAGDARRCYAATGDLQIAALEDAEFAEMMFVDGCFLLQFMFKGNEPPIVGRFLSSGPSILKDIFLLENQIPWLVLEALAKYVPMDDGLVIADLVLNFIVDHMKGYFFLDRSRKEDKARLCFQNLLTKCRCAKDPVGMGRSFSHGDHPNPKHLLGLLRFGMTRGMPSQKRRSELSNRSFPRLSCSAVDLAQIGVKLTASRTPWFADVNCQKKPIFGELSLSPLFLNHVAACCLVNLAALEVTEATSASSSESDGFVVSSYLSVLAMLMDSEEDVHQLRVRGVLCSNFSNNQTLAFFKELVQYLRLGYNYYAAMEEIDEYMRRRPVRIAVHRFIYNNYRTIVAVLSIASVLVGIVKALKKP</sequence>
<evidence type="ECO:0000313" key="2">
    <source>
        <dbReference type="EMBL" id="TKW09244.1"/>
    </source>
</evidence>
<feature type="transmembrane region" description="Helical" evidence="1">
    <location>
        <begin position="419"/>
        <end position="439"/>
    </location>
</feature>
<dbReference type="PANTHER" id="PTHR31549">
    <property type="entry name" value="PROTEIN, PUTATIVE (DUF247)-RELATED-RELATED"/>
    <property type="match status" value="1"/>
</dbReference>
<evidence type="ECO:0000313" key="3">
    <source>
        <dbReference type="Proteomes" id="UP000298652"/>
    </source>
</evidence>
<dbReference type="PANTHER" id="PTHR31549:SF244">
    <property type="entry name" value="OS08G0121500 PROTEIN"/>
    <property type="match status" value="1"/>
</dbReference>
<accession>A0A4U6U517</accession>
<protein>
    <submittedName>
        <fullName evidence="2">Uncharacterized protein</fullName>
    </submittedName>
</protein>
<gene>
    <name evidence="2" type="ORF">SEVIR_6G081200v2</name>
</gene>
<dbReference type="Proteomes" id="UP000298652">
    <property type="component" value="Chromosome 6"/>
</dbReference>
<keyword evidence="1" id="KW-0472">Membrane</keyword>
<dbReference type="OMA" id="RFCADSG"/>
<dbReference type="AlphaFoldDB" id="A0A4U6U517"/>
<evidence type="ECO:0000256" key="1">
    <source>
        <dbReference type="SAM" id="Phobius"/>
    </source>
</evidence>
<dbReference type="EMBL" id="CM016557">
    <property type="protein sequence ID" value="TKW09244.1"/>
    <property type="molecule type" value="Genomic_DNA"/>
</dbReference>
<organism evidence="2 3">
    <name type="scientific">Setaria viridis</name>
    <name type="common">Green bristlegrass</name>
    <name type="synonym">Setaria italica subsp. viridis</name>
    <dbReference type="NCBI Taxonomy" id="4556"/>
    <lineage>
        <taxon>Eukaryota</taxon>
        <taxon>Viridiplantae</taxon>
        <taxon>Streptophyta</taxon>
        <taxon>Embryophyta</taxon>
        <taxon>Tracheophyta</taxon>
        <taxon>Spermatophyta</taxon>
        <taxon>Magnoliopsida</taxon>
        <taxon>Liliopsida</taxon>
        <taxon>Poales</taxon>
        <taxon>Poaceae</taxon>
        <taxon>PACMAD clade</taxon>
        <taxon>Panicoideae</taxon>
        <taxon>Panicodae</taxon>
        <taxon>Paniceae</taxon>
        <taxon>Cenchrinae</taxon>
        <taxon>Setaria</taxon>
    </lineage>
</organism>